<dbReference type="PANTHER" id="PTHR37182:SF2">
    <property type="entry name" value="F24J8.11 PROTEIN"/>
    <property type="match status" value="1"/>
</dbReference>
<dbReference type="RefSeq" id="XP_004505146.1">
    <property type="nucleotide sequence ID" value="XM_004505089.3"/>
</dbReference>
<gene>
    <name evidence="3" type="primary">LOC101506653</name>
</gene>
<evidence type="ECO:0000313" key="3">
    <source>
        <dbReference type="RefSeq" id="XP_004505146.1"/>
    </source>
</evidence>
<evidence type="ECO:0000313" key="2">
    <source>
        <dbReference type="Proteomes" id="UP000087171"/>
    </source>
</evidence>
<dbReference type="GeneID" id="101506653"/>
<reference evidence="2" key="1">
    <citation type="journal article" date="2013" name="Nat. Biotechnol.">
        <title>Draft genome sequence of chickpea (Cicer arietinum) provides a resource for trait improvement.</title>
        <authorList>
            <person name="Varshney R.K."/>
            <person name="Song C."/>
            <person name="Saxena R.K."/>
            <person name="Azam S."/>
            <person name="Yu S."/>
            <person name="Sharpe A.G."/>
            <person name="Cannon S."/>
            <person name="Baek J."/>
            <person name="Rosen B.D."/>
            <person name="Tar'an B."/>
            <person name="Millan T."/>
            <person name="Zhang X."/>
            <person name="Ramsay L.D."/>
            <person name="Iwata A."/>
            <person name="Wang Y."/>
            <person name="Nelson W."/>
            <person name="Farmer A.D."/>
            <person name="Gaur P.M."/>
            <person name="Soderlund C."/>
            <person name="Penmetsa R.V."/>
            <person name="Xu C."/>
            <person name="Bharti A.K."/>
            <person name="He W."/>
            <person name="Winter P."/>
            <person name="Zhao S."/>
            <person name="Hane J.K."/>
            <person name="Carrasquilla-Garcia N."/>
            <person name="Condie J.A."/>
            <person name="Upadhyaya H.D."/>
            <person name="Luo M.C."/>
            <person name="Thudi M."/>
            <person name="Gowda C.L."/>
            <person name="Singh N.P."/>
            <person name="Lichtenzveig J."/>
            <person name="Gali K.K."/>
            <person name="Rubio J."/>
            <person name="Nadarajan N."/>
            <person name="Dolezel J."/>
            <person name="Bansal K.C."/>
            <person name="Xu X."/>
            <person name="Edwards D."/>
            <person name="Zhang G."/>
            <person name="Kahl G."/>
            <person name="Gil J."/>
            <person name="Singh K.B."/>
            <person name="Datta S.K."/>
            <person name="Jackson S.A."/>
            <person name="Wang J."/>
            <person name="Cook D.R."/>
        </authorList>
    </citation>
    <scope>NUCLEOTIDE SEQUENCE [LARGE SCALE GENOMIC DNA]</scope>
    <source>
        <strain evidence="2">cv. CDC Frontier</strain>
    </source>
</reference>
<feature type="compositionally biased region" description="Pro residues" evidence="1">
    <location>
        <begin position="144"/>
        <end position="158"/>
    </location>
</feature>
<dbReference type="Proteomes" id="UP000087171">
    <property type="component" value="Chromosome Ca6"/>
</dbReference>
<name>A0A1S2YI59_CICAR</name>
<accession>A0A1S2YI59</accession>
<evidence type="ECO:0000256" key="1">
    <source>
        <dbReference type="SAM" id="MobiDB-lite"/>
    </source>
</evidence>
<feature type="region of interest" description="Disordered" evidence="1">
    <location>
        <begin position="84"/>
        <end position="109"/>
    </location>
</feature>
<feature type="region of interest" description="Disordered" evidence="1">
    <location>
        <begin position="132"/>
        <end position="158"/>
    </location>
</feature>
<dbReference type="eggNOG" id="ENOG502S6TW">
    <property type="taxonomic scope" value="Eukaryota"/>
</dbReference>
<dbReference type="PaxDb" id="3827-XP_004505146.1"/>
<dbReference type="STRING" id="3827.A0A1S2YI59"/>
<reference evidence="3" key="2">
    <citation type="submission" date="2025-08" db="UniProtKB">
        <authorList>
            <consortium name="RefSeq"/>
        </authorList>
    </citation>
    <scope>IDENTIFICATION</scope>
    <source>
        <tissue evidence="3">Etiolated seedlings</tissue>
    </source>
</reference>
<sequence>MAHLLTPPPATAATALSARPKKISSLYSWKNGYFATPRVCCVGNQHQHQHNDLAPSTSDDHTLRRRALMGLSGAVVFGLSWSDEQSASGAGRPPPRPPKEKQDPNVSGVVAKVMASKKRKEAMKEEIARLREKGKAININKDPSPAPAPAPVPTPASE</sequence>
<dbReference type="PANTHER" id="PTHR37182">
    <property type="entry name" value="F24J8.11 PROTEIN"/>
    <property type="match status" value="1"/>
</dbReference>
<protein>
    <submittedName>
        <fullName evidence="3">Uncharacterized protein LOC101506653</fullName>
    </submittedName>
</protein>
<dbReference type="AlphaFoldDB" id="A0A1S2YI59"/>
<organism evidence="2 3">
    <name type="scientific">Cicer arietinum</name>
    <name type="common">Chickpea</name>
    <name type="synonym">Garbanzo</name>
    <dbReference type="NCBI Taxonomy" id="3827"/>
    <lineage>
        <taxon>Eukaryota</taxon>
        <taxon>Viridiplantae</taxon>
        <taxon>Streptophyta</taxon>
        <taxon>Embryophyta</taxon>
        <taxon>Tracheophyta</taxon>
        <taxon>Spermatophyta</taxon>
        <taxon>Magnoliopsida</taxon>
        <taxon>eudicotyledons</taxon>
        <taxon>Gunneridae</taxon>
        <taxon>Pentapetalae</taxon>
        <taxon>rosids</taxon>
        <taxon>fabids</taxon>
        <taxon>Fabales</taxon>
        <taxon>Fabaceae</taxon>
        <taxon>Papilionoideae</taxon>
        <taxon>50 kb inversion clade</taxon>
        <taxon>NPAAA clade</taxon>
        <taxon>Hologalegina</taxon>
        <taxon>IRL clade</taxon>
        <taxon>Cicereae</taxon>
        <taxon>Cicer</taxon>
    </lineage>
</organism>
<dbReference type="OrthoDB" id="785928at2759"/>
<dbReference type="KEGG" id="cam:101506653"/>
<keyword evidence="2" id="KW-1185">Reference proteome</keyword>
<proteinExistence type="predicted"/>